<evidence type="ECO:0000313" key="14">
    <source>
        <dbReference type="Proteomes" id="UP000192721"/>
    </source>
</evidence>
<dbReference type="GO" id="GO:0042168">
    <property type="term" value="P:heme metabolic process"/>
    <property type="evidence" value="ECO:0007669"/>
    <property type="project" value="InterPro"/>
</dbReference>
<sequence length="402" mass="44931">MKFALWITGLFALAVLVGLAATLNTGYAILFLPPYRMEVSFNLLIVSVVVLIFVVHLVLRMVAVAANLPAEVRRFQRQKKLKASRHALREAGISYFEGRFQKAEREASKSLDDEYSPENKALALLIAARSAGAAGDLDKRDGYLAQLDAMPPRLQLARHMLDAELKLEAKDPLGALAAIERARALSPNLTNALRLELKVRLLQKQPEAVLALTEKLLKADALEPEQARRYRLAAYQQQLVTLLGGQEIRDWLRRIPEAERSNPQLMDQVVARLIVLQDYDYAATLLAGALANDDHDTPELSRELGKLAEHLSEDKRLELLKTAENWLKKRPRDHWLLMALGRLALCQQLWGKAQSYLEASASISPTLCAHAELARLFEATGKEELAAQHYNKSLELALKQGC</sequence>
<comment type="caution">
    <text evidence="13">The sequence shown here is derived from an EMBL/GenBank/DDBJ whole genome shotgun (WGS) entry which is preliminary data.</text>
</comment>
<evidence type="ECO:0000256" key="5">
    <source>
        <dbReference type="ARBA" id="ARBA00022519"/>
    </source>
</evidence>
<reference evidence="12 15" key="2">
    <citation type="submission" date="2021-03" db="EMBL/GenBank/DDBJ databases">
        <title>First Case of infection caused by Chromobacterium haemolyticum derived from water in China.</title>
        <authorList>
            <person name="Chen J."/>
            <person name="Liu C."/>
        </authorList>
    </citation>
    <scope>NUCLEOTIDE SEQUENCE [LARGE SCALE GENOMIC DNA]</scope>
    <source>
        <strain evidence="12 15">WJ-5</strain>
    </source>
</reference>
<evidence type="ECO:0000256" key="1">
    <source>
        <dbReference type="ARBA" id="ARBA00002962"/>
    </source>
</evidence>
<accession>A0A1W0CSE5</accession>
<dbReference type="EMBL" id="JAFLRD010000001">
    <property type="protein sequence ID" value="MBO0414130.1"/>
    <property type="molecule type" value="Genomic_DNA"/>
</dbReference>
<organism evidence="13 14">
    <name type="scientific">Chromobacterium haemolyticum</name>
    <dbReference type="NCBI Taxonomy" id="394935"/>
    <lineage>
        <taxon>Bacteria</taxon>
        <taxon>Pseudomonadati</taxon>
        <taxon>Pseudomonadota</taxon>
        <taxon>Betaproteobacteria</taxon>
        <taxon>Neisseriales</taxon>
        <taxon>Chromobacteriaceae</taxon>
        <taxon>Chromobacterium</taxon>
    </lineage>
</organism>
<dbReference type="NCBIfam" id="TIGR00540">
    <property type="entry name" value="TPR_hemY_coli"/>
    <property type="match status" value="1"/>
</dbReference>
<dbReference type="InterPro" id="IPR011990">
    <property type="entry name" value="TPR-like_helical_dom_sf"/>
</dbReference>
<keyword evidence="9" id="KW-0627">Porphyrin biosynthesis</keyword>
<evidence type="ECO:0000313" key="15">
    <source>
        <dbReference type="Proteomes" id="UP000664349"/>
    </source>
</evidence>
<evidence type="ECO:0000256" key="10">
    <source>
        <dbReference type="SAM" id="Phobius"/>
    </source>
</evidence>
<dbReference type="InterPro" id="IPR010817">
    <property type="entry name" value="HemY_N"/>
</dbReference>
<evidence type="ECO:0000256" key="7">
    <source>
        <dbReference type="ARBA" id="ARBA00022989"/>
    </source>
</evidence>
<gene>
    <name evidence="13" type="ORF">B0T45_14150</name>
    <name evidence="12" type="ORF">J1C50_01290</name>
</gene>
<protein>
    <submittedName>
        <fullName evidence="13">Heme biosynthesis protein HemY</fullName>
    </submittedName>
</protein>
<evidence type="ECO:0000256" key="6">
    <source>
        <dbReference type="ARBA" id="ARBA00022692"/>
    </source>
</evidence>
<keyword evidence="6 10" id="KW-0812">Transmembrane</keyword>
<dbReference type="Pfam" id="PF07219">
    <property type="entry name" value="HemY_N"/>
    <property type="match status" value="1"/>
</dbReference>
<dbReference type="GO" id="GO:0005886">
    <property type="term" value="C:plasma membrane"/>
    <property type="evidence" value="ECO:0007669"/>
    <property type="project" value="UniProtKB-SubCell"/>
</dbReference>
<dbReference type="Proteomes" id="UP000192721">
    <property type="component" value="Unassembled WGS sequence"/>
</dbReference>
<dbReference type="InterPro" id="IPR005254">
    <property type="entry name" value="Heme_biosyn_assoc_TPR_pro"/>
</dbReference>
<evidence type="ECO:0000256" key="8">
    <source>
        <dbReference type="ARBA" id="ARBA00023136"/>
    </source>
</evidence>
<name>A0A1W0CSE5_9NEIS</name>
<dbReference type="RefSeq" id="WP_019103564.1">
    <property type="nucleotide sequence ID" value="NZ_AP019312.1"/>
</dbReference>
<evidence type="ECO:0000256" key="9">
    <source>
        <dbReference type="ARBA" id="ARBA00023244"/>
    </source>
</evidence>
<comment type="pathway">
    <text evidence="3">Porphyrin-containing compound metabolism; protoheme biosynthesis.</text>
</comment>
<reference evidence="13 14" key="1">
    <citation type="submission" date="2017-02" db="EMBL/GenBank/DDBJ databases">
        <title>Chromobacterium haemolyticum H5244.</title>
        <authorList>
            <person name="Gulvik C.A."/>
        </authorList>
    </citation>
    <scope>NUCLEOTIDE SEQUENCE [LARGE SCALE GENOMIC DNA]</scope>
    <source>
        <strain evidence="13 14">H5244</strain>
    </source>
</reference>
<comment type="subcellular location">
    <subcellularLocation>
        <location evidence="2">Cell inner membrane</location>
        <topology evidence="2">Multi-pass membrane protein</topology>
    </subcellularLocation>
</comment>
<dbReference type="Proteomes" id="UP000664349">
    <property type="component" value="Unassembled WGS sequence"/>
</dbReference>
<evidence type="ECO:0000313" key="13">
    <source>
        <dbReference type="EMBL" id="OQS37659.1"/>
    </source>
</evidence>
<evidence type="ECO:0000256" key="3">
    <source>
        <dbReference type="ARBA" id="ARBA00004744"/>
    </source>
</evidence>
<evidence type="ECO:0000313" key="12">
    <source>
        <dbReference type="EMBL" id="MBO0414130.1"/>
    </source>
</evidence>
<keyword evidence="8 10" id="KW-0472">Membrane</keyword>
<dbReference type="SUPFAM" id="SSF81901">
    <property type="entry name" value="HCP-like"/>
    <property type="match status" value="1"/>
</dbReference>
<feature type="transmembrane region" description="Helical" evidence="10">
    <location>
        <begin position="44"/>
        <end position="70"/>
    </location>
</feature>
<dbReference type="AlphaFoldDB" id="A0A1W0CSE5"/>
<proteinExistence type="predicted"/>
<evidence type="ECO:0000259" key="11">
    <source>
        <dbReference type="Pfam" id="PF07219"/>
    </source>
</evidence>
<dbReference type="Gene3D" id="1.25.40.10">
    <property type="entry name" value="Tetratricopeptide repeat domain"/>
    <property type="match status" value="1"/>
</dbReference>
<keyword evidence="5" id="KW-0997">Cell inner membrane</keyword>
<dbReference type="EMBL" id="MUKV01000018">
    <property type="protein sequence ID" value="OQS37659.1"/>
    <property type="molecule type" value="Genomic_DNA"/>
</dbReference>
<evidence type="ECO:0000256" key="2">
    <source>
        <dbReference type="ARBA" id="ARBA00004429"/>
    </source>
</evidence>
<dbReference type="GO" id="GO:0006779">
    <property type="term" value="P:porphyrin-containing compound biosynthetic process"/>
    <property type="evidence" value="ECO:0007669"/>
    <property type="project" value="UniProtKB-KW"/>
</dbReference>
<keyword evidence="7 10" id="KW-1133">Transmembrane helix</keyword>
<keyword evidence="15" id="KW-1185">Reference proteome</keyword>
<comment type="function">
    <text evidence="1">Involved in a late step of protoheme IX synthesis.</text>
</comment>
<feature type="domain" description="HemY N-terminal" evidence="11">
    <location>
        <begin position="26"/>
        <end position="135"/>
    </location>
</feature>
<keyword evidence="4" id="KW-1003">Cell membrane</keyword>
<evidence type="ECO:0000256" key="4">
    <source>
        <dbReference type="ARBA" id="ARBA00022475"/>
    </source>
</evidence>
<dbReference type="UniPathway" id="UPA00252"/>
<dbReference type="GeneID" id="58562270"/>
<dbReference type="OrthoDB" id="7053339at2"/>